<comment type="function">
    <text evidence="7">The UvrABC repair system catalyzes the recognition and processing of DNA lesions. UvrC both incises the 5' and 3' sides of the lesion. The N-terminal half is responsible for the 3' incision and the C-terminal half is responsible for the 5' incision.</text>
</comment>
<dbReference type="GO" id="GO:0009380">
    <property type="term" value="C:excinuclease repair complex"/>
    <property type="evidence" value="ECO:0007669"/>
    <property type="project" value="InterPro"/>
</dbReference>
<evidence type="ECO:0000256" key="5">
    <source>
        <dbReference type="ARBA" id="ARBA00023204"/>
    </source>
</evidence>
<dbReference type="InterPro" id="IPR036876">
    <property type="entry name" value="UVR_dom_sf"/>
</dbReference>
<dbReference type="HAMAP" id="MF_00203">
    <property type="entry name" value="UvrC"/>
    <property type="match status" value="1"/>
</dbReference>
<dbReference type="InterPro" id="IPR001943">
    <property type="entry name" value="UVR_dom"/>
</dbReference>
<dbReference type="GO" id="GO:0005737">
    <property type="term" value="C:cytoplasm"/>
    <property type="evidence" value="ECO:0007669"/>
    <property type="project" value="UniProtKB-SubCell"/>
</dbReference>
<keyword evidence="1 7" id="KW-0963">Cytoplasm</keyword>
<dbReference type="GO" id="GO:0009432">
    <property type="term" value="P:SOS response"/>
    <property type="evidence" value="ECO:0007669"/>
    <property type="project" value="UniProtKB-UniRule"/>
</dbReference>
<dbReference type="CDD" id="cd10434">
    <property type="entry name" value="GIY-YIG_UvrC_Cho"/>
    <property type="match status" value="1"/>
</dbReference>
<dbReference type="Pfam" id="PF12826">
    <property type="entry name" value="HHH_2"/>
    <property type="match status" value="1"/>
</dbReference>
<evidence type="ECO:0000256" key="6">
    <source>
        <dbReference type="ARBA" id="ARBA00023236"/>
    </source>
</evidence>
<dbReference type="Pfam" id="PF22920">
    <property type="entry name" value="UvrC_RNaseH"/>
    <property type="match status" value="1"/>
</dbReference>
<dbReference type="InterPro" id="IPR041663">
    <property type="entry name" value="DisA/LigA_HHH"/>
</dbReference>
<dbReference type="PROSITE" id="PS50164">
    <property type="entry name" value="GIY_YIG"/>
    <property type="match status" value="1"/>
</dbReference>
<keyword evidence="5 7" id="KW-0234">DNA repair</keyword>
<dbReference type="Gene3D" id="3.30.420.340">
    <property type="entry name" value="UvrC, RNAse H endonuclease domain"/>
    <property type="match status" value="1"/>
</dbReference>
<evidence type="ECO:0000256" key="3">
    <source>
        <dbReference type="ARBA" id="ARBA00022769"/>
    </source>
</evidence>
<dbReference type="InterPro" id="IPR035901">
    <property type="entry name" value="GIY-YIG_endonuc_sf"/>
</dbReference>
<comment type="caution">
    <text evidence="11">The sequence shown here is derived from an EMBL/GenBank/DDBJ whole genome shotgun (WGS) entry which is preliminary data.</text>
</comment>
<evidence type="ECO:0000256" key="1">
    <source>
        <dbReference type="ARBA" id="ARBA00022490"/>
    </source>
</evidence>
<evidence type="ECO:0000313" key="12">
    <source>
        <dbReference type="Proteomes" id="UP000664545"/>
    </source>
</evidence>
<dbReference type="PANTHER" id="PTHR30562:SF1">
    <property type="entry name" value="UVRABC SYSTEM PROTEIN C"/>
    <property type="match status" value="1"/>
</dbReference>
<dbReference type="GO" id="GO:0003677">
    <property type="term" value="F:DNA binding"/>
    <property type="evidence" value="ECO:0007669"/>
    <property type="project" value="UniProtKB-UniRule"/>
</dbReference>
<comment type="subunit">
    <text evidence="7">Interacts with UvrB in an incision complex.</text>
</comment>
<dbReference type="SUPFAM" id="SSF82771">
    <property type="entry name" value="GIY-YIG endonuclease"/>
    <property type="match status" value="1"/>
</dbReference>
<accession>A0A939D9W1</accession>
<feature type="domain" description="GIY-YIG" evidence="9">
    <location>
        <begin position="13"/>
        <end position="92"/>
    </location>
</feature>
<comment type="similarity">
    <text evidence="7">Belongs to the UvrC family.</text>
</comment>
<dbReference type="EMBL" id="JAFJZZ010000004">
    <property type="protein sequence ID" value="MBN7773780.1"/>
    <property type="molecule type" value="Genomic_DNA"/>
</dbReference>
<dbReference type="RefSeq" id="WP_206582616.1">
    <property type="nucleotide sequence ID" value="NZ_JAFJZZ010000004.1"/>
</dbReference>
<dbReference type="NCBIfam" id="TIGR00194">
    <property type="entry name" value="uvrC"/>
    <property type="match status" value="1"/>
</dbReference>
<dbReference type="InterPro" id="IPR050066">
    <property type="entry name" value="UvrABC_protein_C"/>
</dbReference>
<dbReference type="FunFam" id="3.40.1440.10:FF:000001">
    <property type="entry name" value="UvrABC system protein C"/>
    <property type="match status" value="1"/>
</dbReference>
<protein>
    <recommendedName>
        <fullName evidence="7">UvrABC system protein C</fullName>
        <shortName evidence="7">Protein UvrC</shortName>
    </recommendedName>
    <alternativeName>
        <fullName evidence="7">Excinuclease ABC subunit C</fullName>
    </alternativeName>
</protein>
<keyword evidence="12" id="KW-1185">Reference proteome</keyword>
<dbReference type="InterPro" id="IPR004791">
    <property type="entry name" value="UvrC"/>
</dbReference>
<dbReference type="InterPro" id="IPR000305">
    <property type="entry name" value="GIY-YIG_endonuc"/>
</dbReference>
<dbReference type="InterPro" id="IPR003583">
    <property type="entry name" value="Hlx-hairpin-Hlx_DNA-bd_motif"/>
</dbReference>
<dbReference type="PROSITE" id="PS50165">
    <property type="entry name" value="UVRC"/>
    <property type="match status" value="1"/>
</dbReference>
<dbReference type="SUPFAM" id="SSF47781">
    <property type="entry name" value="RuvA domain 2-like"/>
    <property type="match status" value="1"/>
</dbReference>
<dbReference type="Proteomes" id="UP000664545">
    <property type="component" value="Unassembled WGS sequence"/>
</dbReference>
<evidence type="ECO:0000256" key="4">
    <source>
        <dbReference type="ARBA" id="ARBA00022881"/>
    </source>
</evidence>
<dbReference type="SMART" id="SM00278">
    <property type="entry name" value="HhH1"/>
    <property type="match status" value="2"/>
</dbReference>
<keyword evidence="3 7" id="KW-0228">DNA excision</keyword>
<keyword evidence="4 7" id="KW-0267">Excision nuclease</keyword>
<dbReference type="InterPro" id="IPR038476">
    <property type="entry name" value="UvrC_RNase_H_dom_sf"/>
</dbReference>
<dbReference type="SMART" id="SM00465">
    <property type="entry name" value="GIYc"/>
    <property type="match status" value="1"/>
</dbReference>
<dbReference type="InterPro" id="IPR001162">
    <property type="entry name" value="UvrC_RNase_H_dom"/>
</dbReference>
<dbReference type="PROSITE" id="PS50151">
    <property type="entry name" value="UVR"/>
    <property type="match status" value="1"/>
</dbReference>
<proteinExistence type="inferred from homology"/>
<dbReference type="Gene3D" id="3.40.1440.10">
    <property type="entry name" value="GIY-YIG endonuclease"/>
    <property type="match status" value="1"/>
</dbReference>
<dbReference type="Pfam" id="PF02151">
    <property type="entry name" value="UVR"/>
    <property type="match status" value="1"/>
</dbReference>
<evidence type="ECO:0000313" key="11">
    <source>
        <dbReference type="EMBL" id="MBN7773780.1"/>
    </source>
</evidence>
<organism evidence="11 12">
    <name type="scientific">Clostridium aminobutyricum</name>
    <dbReference type="NCBI Taxonomy" id="33953"/>
    <lineage>
        <taxon>Bacteria</taxon>
        <taxon>Bacillati</taxon>
        <taxon>Bacillota</taxon>
        <taxon>Clostridia</taxon>
        <taxon>Eubacteriales</taxon>
        <taxon>Clostridiaceae</taxon>
        <taxon>Clostridium</taxon>
    </lineage>
</organism>
<gene>
    <name evidence="7 11" type="primary">uvrC</name>
    <name evidence="11" type="ORF">JYB65_10435</name>
</gene>
<evidence type="ECO:0000259" key="9">
    <source>
        <dbReference type="PROSITE" id="PS50164"/>
    </source>
</evidence>
<evidence type="ECO:0000259" key="10">
    <source>
        <dbReference type="PROSITE" id="PS50165"/>
    </source>
</evidence>
<dbReference type="Pfam" id="PF01541">
    <property type="entry name" value="GIY-YIG"/>
    <property type="match status" value="1"/>
</dbReference>
<feature type="domain" description="UVR" evidence="8">
    <location>
        <begin position="202"/>
        <end position="237"/>
    </location>
</feature>
<evidence type="ECO:0000256" key="7">
    <source>
        <dbReference type="HAMAP-Rule" id="MF_00203"/>
    </source>
</evidence>
<dbReference type="AlphaFoldDB" id="A0A939D9W1"/>
<dbReference type="Pfam" id="PF08459">
    <property type="entry name" value="UvrC_RNaseH_dom"/>
    <property type="match status" value="1"/>
</dbReference>
<dbReference type="GO" id="GO:0006289">
    <property type="term" value="P:nucleotide-excision repair"/>
    <property type="evidence" value="ECO:0007669"/>
    <property type="project" value="UniProtKB-UniRule"/>
</dbReference>
<sequence length="636" mass="72597">MFDIKENLKKLPDSPGVYIHKDKLGQVIYVGKAISLKNRVRQYFQSPKNMPAKVRAMVSHIEEFEYITTQTEMEALILECTLIKRYMPKYNVLLRDDKTYPYIKITLNEEFPRLIKTRRIEKDGGKYFGPYTDVGAVNQMIDFLNNIFAFKRCSARRFPEDAKTCLNYHIHQCQGICAGNADRGRYLENVNQAIEFLNGKTKPLISELTERMIRESELLHFEKAAEYRDYIEAAKSITEKQHVVMLGLKDLDIVLAISSGQKSYAILFYVRNGKLSGRENFEMEGTDDKAELVGEFIKQHYSENPNIPHEILVEQPLQEKELIEVFLGELAGRQVKITVPQRGDKRDLLKLAQHDSIEMLKTIDEKVNNQLARKSALSQALSDLIVKIQGESYLTVLGSGQENPLSAGGNTSVQSWKDYRVEAYDISNTNGVDSVGAMVVFEGLKPNKKEYRRFKIRTVEGPNDYGSMQEVIYRRFKRAMEGDPAFKTMPDLLFIDGGKGQVSAVEQILAAMKCQISVVGMAKDDKHRSRALIFKPKGKSEYEEVLLKENPLLYKYTGAIQEEVHRFAIDYHRGLRDKKMQGSALDEIRGIGAQRRNALLAHFGSIEKIKNATTEELCAISGITEQVAKNIREYFH</sequence>
<dbReference type="InterPro" id="IPR010994">
    <property type="entry name" value="RuvA_2-like"/>
</dbReference>
<evidence type="ECO:0000256" key="2">
    <source>
        <dbReference type="ARBA" id="ARBA00022763"/>
    </source>
</evidence>
<name>A0A939D9W1_CLOAM</name>
<dbReference type="Gene3D" id="1.10.150.20">
    <property type="entry name" value="5' to 3' exonuclease, C-terminal subdomain"/>
    <property type="match status" value="1"/>
</dbReference>
<keyword evidence="2 7" id="KW-0227">DNA damage</keyword>
<dbReference type="SUPFAM" id="SSF46600">
    <property type="entry name" value="C-terminal UvrC-binding domain of UvrB"/>
    <property type="match status" value="1"/>
</dbReference>
<dbReference type="InterPro" id="IPR047296">
    <property type="entry name" value="GIY-YIG_UvrC_Cho"/>
</dbReference>
<dbReference type="Gene3D" id="4.10.860.10">
    <property type="entry name" value="UVR domain"/>
    <property type="match status" value="1"/>
</dbReference>
<keyword evidence="6 7" id="KW-0742">SOS response</keyword>
<feature type="domain" description="UvrC family homology region profile" evidence="10">
    <location>
        <begin position="267"/>
        <end position="509"/>
    </location>
</feature>
<dbReference type="GO" id="GO:0009381">
    <property type="term" value="F:excinuclease ABC activity"/>
    <property type="evidence" value="ECO:0007669"/>
    <property type="project" value="UniProtKB-UniRule"/>
</dbReference>
<comment type="subcellular location">
    <subcellularLocation>
        <location evidence="7">Cytoplasm</location>
    </subcellularLocation>
</comment>
<evidence type="ECO:0000259" key="8">
    <source>
        <dbReference type="PROSITE" id="PS50151"/>
    </source>
</evidence>
<reference evidence="11" key="1">
    <citation type="submission" date="2021-02" db="EMBL/GenBank/DDBJ databases">
        <title>Abyssanaerobacter marinus gen.nov., sp., nov, anaerobic bacterium isolated from the Onnuri vent field of Indian Ocean and suggestion of Mogibacteriaceae fam. nov., and proposal of reclassification of ambiguous this family's genus member.</title>
        <authorList>
            <person name="Kim Y.J."/>
            <person name="Yang J.-A."/>
        </authorList>
    </citation>
    <scope>NUCLEOTIDE SEQUENCE</scope>
    <source>
        <strain evidence="11">DSM 2634</strain>
    </source>
</reference>
<dbReference type="PANTHER" id="PTHR30562">
    <property type="entry name" value="UVRC/OXIDOREDUCTASE"/>
    <property type="match status" value="1"/>
</dbReference>